<feature type="transmembrane region" description="Helical" evidence="1">
    <location>
        <begin position="66"/>
        <end position="87"/>
    </location>
</feature>
<reference evidence="2 3" key="1">
    <citation type="submission" date="2020-06" db="EMBL/GenBank/DDBJ databases">
        <title>NJ-3-1, isolated from saline soil.</title>
        <authorList>
            <person name="Cui H.L."/>
            <person name="Shi X."/>
        </authorList>
    </citation>
    <scope>NUCLEOTIDE SEQUENCE [LARGE SCALE GENOMIC DNA]</scope>
    <source>
        <strain evidence="2 3">NJ-3-1</strain>
    </source>
</reference>
<feature type="transmembrane region" description="Helical" evidence="1">
    <location>
        <begin position="6"/>
        <end position="27"/>
    </location>
</feature>
<keyword evidence="1" id="KW-0472">Membrane</keyword>
<dbReference type="RefSeq" id="WP_179268698.1">
    <property type="nucleotide sequence ID" value="NZ_CP058579.1"/>
</dbReference>
<dbReference type="EMBL" id="CP058579">
    <property type="protein sequence ID" value="QLG62113.1"/>
    <property type="molecule type" value="Genomic_DNA"/>
</dbReference>
<protein>
    <submittedName>
        <fullName evidence="2">Uncharacterized protein</fullName>
    </submittedName>
</protein>
<keyword evidence="3" id="KW-1185">Reference proteome</keyword>
<evidence type="ECO:0000313" key="2">
    <source>
        <dbReference type="EMBL" id="QLG62113.1"/>
    </source>
</evidence>
<evidence type="ECO:0000313" key="3">
    <source>
        <dbReference type="Proteomes" id="UP000509626"/>
    </source>
</evidence>
<dbReference type="AlphaFoldDB" id="A0A7D5LAJ6"/>
<organism evidence="2 3">
    <name type="scientific">Halorarum salinum</name>
    <dbReference type="NCBI Taxonomy" id="2743089"/>
    <lineage>
        <taxon>Archaea</taxon>
        <taxon>Methanobacteriati</taxon>
        <taxon>Methanobacteriota</taxon>
        <taxon>Stenosarchaea group</taxon>
        <taxon>Halobacteria</taxon>
        <taxon>Halobacteriales</taxon>
        <taxon>Haloferacaceae</taxon>
        <taxon>Halorarum</taxon>
    </lineage>
</organism>
<keyword evidence="1" id="KW-0812">Transmembrane</keyword>
<proteinExistence type="predicted"/>
<dbReference type="GeneID" id="56037868"/>
<dbReference type="Proteomes" id="UP000509626">
    <property type="component" value="Chromosome"/>
</dbReference>
<sequence>MTDTLLHALSVPFALVAGTGAGVLAVLSWRLLRGSPLGTVMGVASAAMAVITAHHAVLLVMGPDTLVTELFGSGTYTAVAVLVAVAIRGHRRRERADAATDPP</sequence>
<accession>A0A7D5LAJ6</accession>
<feature type="transmembrane region" description="Helical" evidence="1">
    <location>
        <begin position="39"/>
        <end position="60"/>
    </location>
</feature>
<dbReference type="OrthoDB" id="239158at2157"/>
<evidence type="ECO:0000256" key="1">
    <source>
        <dbReference type="SAM" id="Phobius"/>
    </source>
</evidence>
<gene>
    <name evidence="2" type="ORF">HUG12_10375</name>
</gene>
<dbReference type="KEGG" id="halu:HUG12_10375"/>
<keyword evidence="1" id="KW-1133">Transmembrane helix</keyword>
<name>A0A7D5LAJ6_9EURY</name>